<dbReference type="PROSITE" id="PS00375">
    <property type="entry name" value="UDPGT"/>
    <property type="match status" value="1"/>
</dbReference>
<evidence type="ECO:0000256" key="4">
    <source>
        <dbReference type="RuleBase" id="RU003718"/>
    </source>
</evidence>
<reference evidence="7" key="1">
    <citation type="submission" date="2023-04" db="EMBL/GenBank/DDBJ databases">
        <authorList>
            <person name="Vijverberg K."/>
            <person name="Xiong W."/>
            <person name="Schranz E."/>
        </authorList>
    </citation>
    <scope>NUCLEOTIDE SEQUENCE</scope>
</reference>
<dbReference type="GO" id="GO:0080044">
    <property type="term" value="F:quercetin 7-O-glucosyltransferase activity"/>
    <property type="evidence" value="ECO:0007669"/>
    <property type="project" value="TreeGrafter"/>
</dbReference>
<dbReference type="PANTHER" id="PTHR11926:SF1557">
    <property type="entry name" value="7-DEOXYLOGANETIN GLUCOSYLTRANSFERASE"/>
    <property type="match status" value="1"/>
</dbReference>
<dbReference type="AlphaFoldDB" id="A0AA35ZG62"/>
<name>A0AA35ZG62_LACSI</name>
<proteinExistence type="inferred from homology"/>
<evidence type="ECO:0000256" key="5">
    <source>
        <dbReference type="RuleBase" id="RU362057"/>
    </source>
</evidence>
<dbReference type="EMBL" id="OX465082">
    <property type="protein sequence ID" value="CAI9291661.1"/>
    <property type="molecule type" value="Genomic_DNA"/>
</dbReference>
<feature type="domain" description="Glycosyltransferase N-terminal" evidence="6">
    <location>
        <begin position="61"/>
        <end position="184"/>
    </location>
</feature>
<dbReference type="Pfam" id="PF00201">
    <property type="entry name" value="UDPGT"/>
    <property type="match status" value="1"/>
</dbReference>
<organism evidence="7 8">
    <name type="scientific">Lactuca saligna</name>
    <name type="common">Willowleaf lettuce</name>
    <dbReference type="NCBI Taxonomy" id="75948"/>
    <lineage>
        <taxon>Eukaryota</taxon>
        <taxon>Viridiplantae</taxon>
        <taxon>Streptophyta</taxon>
        <taxon>Embryophyta</taxon>
        <taxon>Tracheophyta</taxon>
        <taxon>Spermatophyta</taxon>
        <taxon>Magnoliopsida</taxon>
        <taxon>eudicotyledons</taxon>
        <taxon>Gunneridae</taxon>
        <taxon>Pentapetalae</taxon>
        <taxon>asterids</taxon>
        <taxon>campanulids</taxon>
        <taxon>Asterales</taxon>
        <taxon>Asteraceae</taxon>
        <taxon>Cichorioideae</taxon>
        <taxon>Cichorieae</taxon>
        <taxon>Lactucinae</taxon>
        <taxon>Lactuca</taxon>
    </lineage>
</organism>
<evidence type="ECO:0000256" key="3">
    <source>
        <dbReference type="ARBA" id="ARBA00022679"/>
    </source>
</evidence>
<keyword evidence="8" id="KW-1185">Reference proteome</keyword>
<dbReference type="Gene3D" id="3.40.50.2000">
    <property type="entry name" value="Glycogen Phosphorylase B"/>
    <property type="match status" value="2"/>
</dbReference>
<dbReference type="EC" id="2.4.1.-" evidence="5"/>
<sequence>MYTCLQTSFTCPKGQIYMSSLFCRQIVITLSYNILSLLFRLCVCVCGISMDSHHEKKPHAICIPVPAQGHINPMLKLAKILHSKGFLITFVNTEFNHQRLLRSRGSDALDGVPSFRFESIPDGLPPPENLDATQNVYDICRSIQENCLGPFKTLIAKLSESFSPVTCIVSDLLMGFTIDAAKELGIPAFLLYTGGAGALICYDQYPNLVDNGLMPLKDSSYVVNGYLDKVVDCIPNMHGIPLKNIPPFMRIVNPGDEFMVEFTNTQLHKAKTASGIIFNTFDDLEHDILTTLASVFPPCYAIGPLHLLEKQLVDESLASIESNLWKEEPECLKWLDSKASSSVVYVNFGSITVMSHQQLVEFCWGLANSNQPFLWILRPGIVSGESEALPLEFLKETSSRGMMVAWCPQEQVLNHPSIGGFLTHSGWNSTIESLTNGVPMLSWPFFADQLTNCWLSCNQWGVAMEIDNDVKRDEVERLVIELMTKEKGNEMRKNAINRKDKANEACAYPSGSSMISLEKVIHKLQTFPK</sequence>
<dbReference type="Proteomes" id="UP001177003">
    <property type="component" value="Chromosome 6"/>
</dbReference>
<keyword evidence="2 4" id="KW-0328">Glycosyltransferase</keyword>
<accession>A0AA35ZG62</accession>
<comment type="similarity">
    <text evidence="1 4">Belongs to the UDP-glycosyltransferase family.</text>
</comment>
<evidence type="ECO:0000259" key="6">
    <source>
        <dbReference type="Pfam" id="PF26168"/>
    </source>
</evidence>
<dbReference type="SUPFAM" id="SSF53756">
    <property type="entry name" value="UDP-Glycosyltransferase/glycogen phosphorylase"/>
    <property type="match status" value="1"/>
</dbReference>
<dbReference type="PANTHER" id="PTHR11926">
    <property type="entry name" value="GLUCOSYL/GLUCURONOSYL TRANSFERASES"/>
    <property type="match status" value="1"/>
</dbReference>
<dbReference type="InterPro" id="IPR002213">
    <property type="entry name" value="UDP_glucos_trans"/>
</dbReference>
<evidence type="ECO:0000256" key="1">
    <source>
        <dbReference type="ARBA" id="ARBA00009995"/>
    </source>
</evidence>
<evidence type="ECO:0000313" key="8">
    <source>
        <dbReference type="Proteomes" id="UP001177003"/>
    </source>
</evidence>
<dbReference type="CDD" id="cd03784">
    <property type="entry name" value="GT1_Gtf-like"/>
    <property type="match status" value="1"/>
</dbReference>
<dbReference type="InterPro" id="IPR058980">
    <property type="entry name" value="Glyco_transf_N"/>
</dbReference>
<dbReference type="FunFam" id="3.40.50.2000:FF:000027">
    <property type="entry name" value="Glycosyltransferase"/>
    <property type="match status" value="1"/>
</dbReference>
<dbReference type="FunFam" id="3.40.50.2000:FF:000065">
    <property type="entry name" value="Glycosyltransferase"/>
    <property type="match status" value="1"/>
</dbReference>
<evidence type="ECO:0000313" key="7">
    <source>
        <dbReference type="EMBL" id="CAI9291661.1"/>
    </source>
</evidence>
<gene>
    <name evidence="7" type="ORF">LSALG_LOCUS30784</name>
</gene>
<dbReference type="InterPro" id="IPR035595">
    <property type="entry name" value="UDP_glycos_trans_CS"/>
</dbReference>
<keyword evidence="3 4" id="KW-0808">Transferase</keyword>
<dbReference type="GO" id="GO:0080043">
    <property type="term" value="F:quercetin 3-O-glucosyltransferase activity"/>
    <property type="evidence" value="ECO:0007669"/>
    <property type="project" value="TreeGrafter"/>
</dbReference>
<protein>
    <recommendedName>
        <fullName evidence="5">Glycosyltransferase</fullName>
        <ecNumber evidence="5">2.4.1.-</ecNumber>
    </recommendedName>
</protein>
<dbReference type="Pfam" id="PF26168">
    <property type="entry name" value="Glyco_transf_N"/>
    <property type="match status" value="1"/>
</dbReference>
<evidence type="ECO:0000256" key="2">
    <source>
        <dbReference type="ARBA" id="ARBA00022676"/>
    </source>
</evidence>